<dbReference type="EMBL" id="NISI01000005">
    <property type="protein sequence ID" value="OWR03376.1"/>
    <property type="molecule type" value="Genomic_DNA"/>
</dbReference>
<protein>
    <submittedName>
        <fullName evidence="3">2OG-Fe(II) oxygenase</fullName>
    </submittedName>
</protein>
<evidence type="ECO:0000313" key="4">
    <source>
        <dbReference type="Proteomes" id="UP000197446"/>
    </source>
</evidence>
<dbReference type="InterPro" id="IPR044862">
    <property type="entry name" value="Pro_4_hyd_alph_FE2OG_OXY"/>
</dbReference>
<dbReference type="OrthoDB" id="9783171at2"/>
<dbReference type="Proteomes" id="UP000197446">
    <property type="component" value="Unassembled WGS sequence"/>
</dbReference>
<dbReference type="RefSeq" id="WP_088483613.1">
    <property type="nucleotide sequence ID" value="NZ_NISI01000005.1"/>
</dbReference>
<dbReference type="Pfam" id="PF13640">
    <property type="entry name" value="2OG-FeII_Oxy_3"/>
    <property type="match status" value="1"/>
</dbReference>
<sequence>MKEELVQLIVARLSADRDALKTAFQASKNEVGVRYCAVDDLLPQELAERIHRAFPQPSAMRLMESFRERKYTSKSFDQFDPLMADITFAVQDPRVVEVVEQITGIREQIPDASLYAGGLSAMVKGHHLGPHIDNSHEASRRYYRTLNLLYYVTPGWSLENGGNLELWDERVRKNVTIVSRFNRLAIMETTPTSWHSVSPVVADGTRCCVSNYYFSPRSPTGQDYFNVTSFSARPEQPLLRLLARVDNGLRQGVRALVPQGLGKKDVYEGPKP</sequence>
<reference evidence="3 4" key="1">
    <citation type="journal article" date="2007" name="Int. J. Syst. Evol. Microbiol.">
        <title>Description of Pelomonas aquatica sp. nov. and Pelomonas puraquae sp. nov., isolated from industrial and haemodialysis water.</title>
        <authorList>
            <person name="Gomila M."/>
            <person name="Bowien B."/>
            <person name="Falsen E."/>
            <person name="Moore E.R."/>
            <person name="Lalucat J."/>
        </authorList>
    </citation>
    <scope>NUCLEOTIDE SEQUENCE [LARGE SCALE GENOMIC DNA]</scope>
    <source>
        <strain evidence="3 4">CCUG 52769</strain>
    </source>
</reference>
<dbReference type="GO" id="GO:0016491">
    <property type="term" value="F:oxidoreductase activity"/>
    <property type="evidence" value="ECO:0007669"/>
    <property type="project" value="UniProtKB-KW"/>
</dbReference>
<comment type="caution">
    <text evidence="3">The sequence shown here is derived from an EMBL/GenBank/DDBJ whole genome shotgun (WGS) entry which is preliminary data.</text>
</comment>
<dbReference type="Gene3D" id="2.60.120.620">
    <property type="entry name" value="q2cbj1_9rhob like domain"/>
    <property type="match status" value="1"/>
</dbReference>
<keyword evidence="1" id="KW-0560">Oxidoreductase</keyword>
<evidence type="ECO:0000259" key="2">
    <source>
        <dbReference type="PROSITE" id="PS51471"/>
    </source>
</evidence>
<keyword evidence="1" id="KW-0408">Iron</keyword>
<dbReference type="GO" id="GO:0046872">
    <property type="term" value="F:metal ion binding"/>
    <property type="evidence" value="ECO:0007669"/>
    <property type="project" value="UniProtKB-KW"/>
</dbReference>
<proteinExistence type="inferred from homology"/>
<dbReference type="AlphaFoldDB" id="A0A254N5N7"/>
<evidence type="ECO:0000256" key="1">
    <source>
        <dbReference type="RuleBase" id="RU003682"/>
    </source>
</evidence>
<feature type="domain" description="Fe2OG dioxygenase" evidence="2">
    <location>
        <begin position="101"/>
        <end position="216"/>
    </location>
</feature>
<keyword evidence="1" id="KW-0479">Metal-binding</keyword>
<dbReference type="PROSITE" id="PS51471">
    <property type="entry name" value="FE2OG_OXY"/>
    <property type="match status" value="1"/>
</dbReference>
<comment type="similarity">
    <text evidence="1">Belongs to the iron/ascorbate-dependent oxidoreductase family.</text>
</comment>
<dbReference type="InterPro" id="IPR005123">
    <property type="entry name" value="Oxoglu/Fe-dep_dioxygenase_dom"/>
</dbReference>
<name>A0A254N5N7_9BURK</name>
<keyword evidence="4" id="KW-1185">Reference proteome</keyword>
<organism evidence="3 4">
    <name type="scientific">Roseateles puraquae</name>
    <dbReference type="NCBI Taxonomy" id="431059"/>
    <lineage>
        <taxon>Bacteria</taxon>
        <taxon>Pseudomonadati</taxon>
        <taxon>Pseudomonadota</taxon>
        <taxon>Betaproteobacteria</taxon>
        <taxon>Burkholderiales</taxon>
        <taxon>Sphaerotilaceae</taxon>
        <taxon>Roseateles</taxon>
    </lineage>
</organism>
<gene>
    <name evidence="3" type="ORF">CDO81_12800</name>
</gene>
<accession>A0A254N5N7</accession>
<evidence type="ECO:0000313" key="3">
    <source>
        <dbReference type="EMBL" id="OWR03376.1"/>
    </source>
</evidence>